<dbReference type="AlphaFoldDB" id="A0A495QQY5"/>
<gene>
    <name evidence="4" type="ORF">BDK61_4521</name>
</gene>
<keyword evidence="5" id="KW-1185">Reference proteome</keyword>
<dbReference type="Gene3D" id="3.40.50.2300">
    <property type="match status" value="1"/>
</dbReference>
<proteinExistence type="predicted"/>
<dbReference type="EMBL" id="RBWW01000003">
    <property type="protein sequence ID" value="RKS75904.1"/>
    <property type="molecule type" value="Genomic_DNA"/>
</dbReference>
<sequence>MSNRIQVLYVEDDPEFAEVTAAHLERKEDCLNVVTEQSVNKGIQRLENISFDCLLSDYRMSNKDGLEFLEIVRKEHYNLPFILFTGEEIENVIDGDIPEGLTGYLKKGTSNQYTLLATRLVDAVERYRASQYEIPE</sequence>
<dbReference type="SMART" id="SM00448">
    <property type="entry name" value="REC"/>
    <property type="match status" value="1"/>
</dbReference>
<feature type="modified residue" description="4-aspartylphosphate" evidence="2">
    <location>
        <position position="57"/>
    </location>
</feature>
<evidence type="ECO:0000313" key="4">
    <source>
        <dbReference type="EMBL" id="RKS75904.1"/>
    </source>
</evidence>
<dbReference type="SUPFAM" id="SSF52172">
    <property type="entry name" value="CheY-like"/>
    <property type="match status" value="1"/>
</dbReference>
<evidence type="ECO:0000256" key="1">
    <source>
        <dbReference type="ARBA" id="ARBA00022553"/>
    </source>
</evidence>
<dbReference type="CDD" id="cd00156">
    <property type="entry name" value="REC"/>
    <property type="match status" value="1"/>
</dbReference>
<dbReference type="RefSeq" id="WP_121304631.1">
    <property type="nucleotide sequence ID" value="NZ_RBWW01000003.1"/>
</dbReference>
<dbReference type="Pfam" id="PF00072">
    <property type="entry name" value="Response_reg"/>
    <property type="match status" value="1"/>
</dbReference>
<organism evidence="4 5">
    <name type="scientific">Haloarcula quadrata</name>
    <dbReference type="NCBI Taxonomy" id="182779"/>
    <lineage>
        <taxon>Archaea</taxon>
        <taxon>Methanobacteriati</taxon>
        <taxon>Methanobacteriota</taxon>
        <taxon>Stenosarchaea group</taxon>
        <taxon>Halobacteria</taxon>
        <taxon>Halobacteriales</taxon>
        <taxon>Haloarculaceae</taxon>
        <taxon>Haloarcula</taxon>
    </lineage>
</organism>
<dbReference type="Proteomes" id="UP000268233">
    <property type="component" value="Unassembled WGS sequence"/>
</dbReference>
<dbReference type="InterPro" id="IPR011006">
    <property type="entry name" value="CheY-like_superfamily"/>
</dbReference>
<evidence type="ECO:0000313" key="5">
    <source>
        <dbReference type="Proteomes" id="UP000268233"/>
    </source>
</evidence>
<dbReference type="PANTHER" id="PTHR44591:SF3">
    <property type="entry name" value="RESPONSE REGULATORY DOMAIN-CONTAINING PROTEIN"/>
    <property type="match status" value="1"/>
</dbReference>
<dbReference type="GO" id="GO:0000160">
    <property type="term" value="P:phosphorelay signal transduction system"/>
    <property type="evidence" value="ECO:0007669"/>
    <property type="project" value="InterPro"/>
</dbReference>
<keyword evidence="1 2" id="KW-0597">Phosphoprotein</keyword>
<comment type="caution">
    <text evidence="4">The sequence shown here is derived from an EMBL/GenBank/DDBJ whole genome shotgun (WGS) entry which is preliminary data.</text>
</comment>
<dbReference type="PANTHER" id="PTHR44591">
    <property type="entry name" value="STRESS RESPONSE REGULATOR PROTEIN 1"/>
    <property type="match status" value="1"/>
</dbReference>
<feature type="domain" description="Response regulatory" evidence="3">
    <location>
        <begin position="6"/>
        <end position="122"/>
    </location>
</feature>
<dbReference type="InterPro" id="IPR050595">
    <property type="entry name" value="Bact_response_regulator"/>
</dbReference>
<protein>
    <submittedName>
        <fullName evidence="4">CheY-like chemotaxis protein</fullName>
    </submittedName>
</protein>
<reference evidence="4 5" key="1">
    <citation type="submission" date="2018-10" db="EMBL/GenBank/DDBJ databases">
        <title>Genomic Encyclopedia of Archaeal and Bacterial Type Strains, Phase II (KMG-II): from individual species to whole genera.</title>
        <authorList>
            <person name="Goeker M."/>
        </authorList>
    </citation>
    <scope>NUCLEOTIDE SEQUENCE [LARGE SCALE GENOMIC DNA]</scope>
    <source>
        <strain evidence="4 5">DSM 11927</strain>
    </source>
</reference>
<evidence type="ECO:0000259" key="3">
    <source>
        <dbReference type="PROSITE" id="PS50110"/>
    </source>
</evidence>
<dbReference type="PROSITE" id="PS50110">
    <property type="entry name" value="RESPONSE_REGULATORY"/>
    <property type="match status" value="1"/>
</dbReference>
<accession>A0A495QQY5</accession>
<name>A0A495QQY5_9EURY</name>
<dbReference type="InterPro" id="IPR001789">
    <property type="entry name" value="Sig_transdc_resp-reg_receiver"/>
</dbReference>
<evidence type="ECO:0000256" key="2">
    <source>
        <dbReference type="PROSITE-ProRule" id="PRU00169"/>
    </source>
</evidence>